<keyword evidence="5" id="KW-0560">Oxidoreductase</keyword>
<dbReference type="Gene3D" id="1.10.630.10">
    <property type="entry name" value="Cytochrome P450"/>
    <property type="match status" value="1"/>
</dbReference>
<dbReference type="PANTHER" id="PTHR24291">
    <property type="entry name" value="CYTOCHROME P450 FAMILY 4"/>
    <property type="match status" value="1"/>
</dbReference>
<evidence type="ECO:0000256" key="1">
    <source>
        <dbReference type="ARBA" id="ARBA00001971"/>
    </source>
</evidence>
<organism evidence="8 9">
    <name type="scientific">Conidiobolus coronatus (strain ATCC 28846 / CBS 209.66 / NRRL 28638)</name>
    <name type="common">Delacroixia coronata</name>
    <dbReference type="NCBI Taxonomy" id="796925"/>
    <lineage>
        <taxon>Eukaryota</taxon>
        <taxon>Fungi</taxon>
        <taxon>Fungi incertae sedis</taxon>
        <taxon>Zoopagomycota</taxon>
        <taxon>Entomophthoromycotina</taxon>
        <taxon>Entomophthoromycetes</taxon>
        <taxon>Entomophthorales</taxon>
        <taxon>Ancylistaceae</taxon>
        <taxon>Conidiobolus</taxon>
    </lineage>
</organism>
<keyword evidence="6" id="KW-0408">Iron</keyword>
<reference evidence="8 9" key="1">
    <citation type="journal article" date="2015" name="Genome Biol. Evol.">
        <title>Phylogenomic analyses indicate that early fungi evolved digesting cell walls of algal ancestors of land plants.</title>
        <authorList>
            <person name="Chang Y."/>
            <person name="Wang S."/>
            <person name="Sekimoto S."/>
            <person name="Aerts A.L."/>
            <person name="Choi C."/>
            <person name="Clum A."/>
            <person name="LaButti K.M."/>
            <person name="Lindquist E.A."/>
            <person name="Yee Ngan C."/>
            <person name="Ohm R.A."/>
            <person name="Salamov A.A."/>
            <person name="Grigoriev I.V."/>
            <person name="Spatafora J.W."/>
            <person name="Berbee M.L."/>
        </authorList>
    </citation>
    <scope>NUCLEOTIDE SEQUENCE [LARGE SCALE GENOMIC DNA]</scope>
    <source>
        <strain evidence="8 9">NRRL 28638</strain>
    </source>
</reference>
<proteinExistence type="inferred from homology"/>
<protein>
    <submittedName>
        <fullName evidence="8">Cytochrome P450</fullName>
    </submittedName>
</protein>
<keyword evidence="3" id="KW-0349">Heme</keyword>
<dbReference type="GO" id="GO:0005506">
    <property type="term" value="F:iron ion binding"/>
    <property type="evidence" value="ECO:0007669"/>
    <property type="project" value="InterPro"/>
</dbReference>
<dbReference type="InterPro" id="IPR001128">
    <property type="entry name" value="Cyt_P450"/>
</dbReference>
<dbReference type="OrthoDB" id="1470350at2759"/>
<dbReference type="EMBL" id="KQ964913">
    <property type="protein sequence ID" value="KXN65315.1"/>
    <property type="molecule type" value="Genomic_DNA"/>
</dbReference>
<keyword evidence="7" id="KW-0503">Monooxygenase</keyword>
<dbReference type="Proteomes" id="UP000070444">
    <property type="component" value="Unassembled WGS sequence"/>
</dbReference>
<dbReference type="SUPFAM" id="SSF48264">
    <property type="entry name" value="Cytochrome P450"/>
    <property type="match status" value="1"/>
</dbReference>
<sequence length="100" mass="11576">EIQQKLYEEVMTALENSKSLTIPTVAELKSMPYLDMINKESMRIMTTVTALQREAMEDCVLSNGLMVPKGTQVHLQLWAIHHDPKIFNNPDVFDPERFRE</sequence>
<name>A0A137NRF3_CONC2</name>
<evidence type="ECO:0000313" key="8">
    <source>
        <dbReference type="EMBL" id="KXN65315.1"/>
    </source>
</evidence>
<dbReference type="Pfam" id="PF00067">
    <property type="entry name" value="p450"/>
    <property type="match status" value="1"/>
</dbReference>
<gene>
    <name evidence="8" type="ORF">CONCODRAFT_30483</name>
</gene>
<feature type="non-terminal residue" evidence="8">
    <location>
        <position position="1"/>
    </location>
</feature>
<dbReference type="InterPro" id="IPR050196">
    <property type="entry name" value="Cytochrome_P450_Monoox"/>
</dbReference>
<keyword evidence="4" id="KW-0479">Metal-binding</keyword>
<evidence type="ECO:0000256" key="4">
    <source>
        <dbReference type="ARBA" id="ARBA00022723"/>
    </source>
</evidence>
<feature type="non-terminal residue" evidence="8">
    <location>
        <position position="100"/>
    </location>
</feature>
<evidence type="ECO:0000256" key="6">
    <source>
        <dbReference type="ARBA" id="ARBA00023004"/>
    </source>
</evidence>
<comment type="cofactor">
    <cofactor evidence="1">
        <name>heme</name>
        <dbReference type="ChEBI" id="CHEBI:30413"/>
    </cofactor>
</comment>
<evidence type="ECO:0000313" key="9">
    <source>
        <dbReference type="Proteomes" id="UP000070444"/>
    </source>
</evidence>
<dbReference type="InterPro" id="IPR036396">
    <property type="entry name" value="Cyt_P450_sf"/>
</dbReference>
<evidence type="ECO:0000256" key="7">
    <source>
        <dbReference type="ARBA" id="ARBA00023033"/>
    </source>
</evidence>
<dbReference type="PRINTS" id="PR00465">
    <property type="entry name" value="EP450IV"/>
</dbReference>
<dbReference type="GO" id="GO:0020037">
    <property type="term" value="F:heme binding"/>
    <property type="evidence" value="ECO:0007669"/>
    <property type="project" value="InterPro"/>
</dbReference>
<evidence type="ECO:0000256" key="2">
    <source>
        <dbReference type="ARBA" id="ARBA00010617"/>
    </source>
</evidence>
<dbReference type="GO" id="GO:0004497">
    <property type="term" value="F:monooxygenase activity"/>
    <property type="evidence" value="ECO:0007669"/>
    <property type="project" value="UniProtKB-KW"/>
</dbReference>
<dbReference type="PANTHER" id="PTHR24291:SF50">
    <property type="entry name" value="BIFUNCTIONAL ALBAFLAVENONE MONOOXYGENASE_TERPENE SYNTHASE"/>
    <property type="match status" value="1"/>
</dbReference>
<dbReference type="InterPro" id="IPR002403">
    <property type="entry name" value="Cyt_P450_E_grp-IV"/>
</dbReference>
<accession>A0A137NRF3</accession>
<dbReference type="GO" id="GO:0016705">
    <property type="term" value="F:oxidoreductase activity, acting on paired donors, with incorporation or reduction of molecular oxygen"/>
    <property type="evidence" value="ECO:0007669"/>
    <property type="project" value="InterPro"/>
</dbReference>
<evidence type="ECO:0000256" key="5">
    <source>
        <dbReference type="ARBA" id="ARBA00023002"/>
    </source>
</evidence>
<dbReference type="AlphaFoldDB" id="A0A137NRF3"/>
<evidence type="ECO:0000256" key="3">
    <source>
        <dbReference type="ARBA" id="ARBA00022617"/>
    </source>
</evidence>
<comment type="similarity">
    <text evidence="2">Belongs to the cytochrome P450 family.</text>
</comment>
<dbReference type="STRING" id="796925.A0A137NRF3"/>
<keyword evidence="9" id="KW-1185">Reference proteome</keyword>